<dbReference type="Proteomes" id="UP000523007">
    <property type="component" value="Unassembled WGS sequence"/>
</dbReference>
<accession>A0A7W7RN68</accession>
<proteinExistence type="predicted"/>
<keyword evidence="3" id="KW-1185">Reference proteome</keyword>
<sequence length="117" mass="12488">MTAAPRTARSRPYRQPATVHPAARRVGHLFPGVTAWYGTHTGTWWAILPGHSRLLEAPTAEILEHRVASLLIGRGQSAPPPPRAVKPASGTAPHAPPGPPGHRSVYSPVRLLVPRTG</sequence>
<name>A0A7W7RN68_9ACTN</name>
<evidence type="ECO:0000313" key="3">
    <source>
        <dbReference type="Proteomes" id="UP000523007"/>
    </source>
</evidence>
<reference evidence="2 3" key="1">
    <citation type="submission" date="2020-08" db="EMBL/GenBank/DDBJ databases">
        <title>Sequencing the genomes of 1000 actinobacteria strains.</title>
        <authorList>
            <person name="Klenk H.-P."/>
        </authorList>
    </citation>
    <scope>NUCLEOTIDE SEQUENCE [LARGE SCALE GENOMIC DNA]</scope>
    <source>
        <strain evidence="2 3">DSM 102030</strain>
    </source>
</reference>
<evidence type="ECO:0000313" key="2">
    <source>
        <dbReference type="EMBL" id="MBB4934837.1"/>
    </source>
</evidence>
<feature type="region of interest" description="Disordered" evidence="1">
    <location>
        <begin position="73"/>
        <end position="117"/>
    </location>
</feature>
<comment type="caution">
    <text evidence="2">The sequence shown here is derived from an EMBL/GenBank/DDBJ whole genome shotgun (WGS) entry which is preliminary data.</text>
</comment>
<evidence type="ECO:0000256" key="1">
    <source>
        <dbReference type="SAM" id="MobiDB-lite"/>
    </source>
</evidence>
<gene>
    <name evidence="2" type="ORF">F4561_005731</name>
</gene>
<dbReference type="EMBL" id="JACHJT010000002">
    <property type="protein sequence ID" value="MBB4934837.1"/>
    <property type="molecule type" value="Genomic_DNA"/>
</dbReference>
<organism evidence="2 3">
    <name type="scientific">Lipingzhangella halophila</name>
    <dbReference type="NCBI Taxonomy" id="1783352"/>
    <lineage>
        <taxon>Bacteria</taxon>
        <taxon>Bacillati</taxon>
        <taxon>Actinomycetota</taxon>
        <taxon>Actinomycetes</taxon>
        <taxon>Streptosporangiales</taxon>
        <taxon>Nocardiopsidaceae</taxon>
        <taxon>Lipingzhangella</taxon>
    </lineage>
</organism>
<protein>
    <submittedName>
        <fullName evidence="2">Uncharacterized protein</fullName>
    </submittedName>
</protein>
<dbReference type="AlphaFoldDB" id="A0A7W7RN68"/>